<gene>
    <name evidence="2" type="ORF">Voc01_076640</name>
</gene>
<dbReference type="PANTHER" id="PTHR10039:SF16">
    <property type="entry name" value="GPI INOSITOL-DEACYLASE"/>
    <property type="match status" value="1"/>
</dbReference>
<keyword evidence="3" id="KW-1185">Reference proteome</keyword>
<reference evidence="2" key="1">
    <citation type="submission" date="2021-01" db="EMBL/GenBank/DDBJ databases">
        <title>Whole genome shotgun sequence of Virgisporangium ochraceum NBRC 16418.</title>
        <authorList>
            <person name="Komaki H."/>
            <person name="Tamura T."/>
        </authorList>
    </citation>
    <scope>NUCLEOTIDE SEQUENCE</scope>
    <source>
        <strain evidence="2">NBRC 16418</strain>
    </source>
</reference>
<evidence type="ECO:0000313" key="3">
    <source>
        <dbReference type="Proteomes" id="UP000635606"/>
    </source>
</evidence>
<dbReference type="Gene3D" id="3.40.50.300">
    <property type="entry name" value="P-loop containing nucleotide triphosphate hydrolases"/>
    <property type="match status" value="1"/>
</dbReference>
<sequence>MNSDSDASGWPPWPRADERGLVRYVTPRARRWQPLEVSRFDLSATPDRCTAVAAAVYDALCRRNIRYALEEYHPSDVLQTIRAPAEVLDAPREGTCLDLAALFCGLCLAYEVLPVLVVVDGHAFALFCTTHGLRDWNGYDRPGRELFAAGPVTDVTRLAELVDSGAYRAVECTGFAHSDLLGRYVDLPEGRGRSDGLLTFEQAVRAGREQLGRPDRELRFAIDVATAHYEWRIEPYRVEALPGAYATDIFRLLAQAPTVLAGNLRILDSEQIVADRTREFVGRDVVFRAIDRLLADPHFPSGYILVRGEPGIGKTSVMSMLVKSRGYVHHFNVAQANIHSARTFLANICSQLIVRYRLDHVALPPEATTDSGFLSQLLREAAEAAGDEPVVVVVDALDEAEDDGSALKANRLFLPRVLPPGVFFVVSSREEFNYRLVVDRREDVYLDDTGAENMKDVRTYVVAQLRAHPQLAPALNGDEFVEVLTTKSQGNFMYLVYVLADIRAGKISVDTMDDINRLPSGLRAYYEQHWATMRAQDRERFEQIYEPVLRILATVREPVELAKIHEWTQVAPIRIRDVIRDWRQFLNETRSDTGEPLYRVYHTSFQDFLAVEGVGLRPSHERIALAALAKIPGFLDRI</sequence>
<dbReference type="AlphaFoldDB" id="A0A8J4EI10"/>
<comment type="caution">
    <text evidence="2">The sequence shown here is derived from an EMBL/GenBank/DDBJ whole genome shotgun (WGS) entry which is preliminary data.</text>
</comment>
<dbReference type="PANTHER" id="PTHR10039">
    <property type="entry name" value="AMELOGENIN"/>
    <property type="match status" value="1"/>
</dbReference>
<organism evidence="2 3">
    <name type="scientific">Virgisporangium ochraceum</name>
    <dbReference type="NCBI Taxonomy" id="65505"/>
    <lineage>
        <taxon>Bacteria</taxon>
        <taxon>Bacillati</taxon>
        <taxon>Actinomycetota</taxon>
        <taxon>Actinomycetes</taxon>
        <taxon>Micromonosporales</taxon>
        <taxon>Micromonosporaceae</taxon>
        <taxon>Virgisporangium</taxon>
    </lineage>
</organism>
<dbReference type="EMBL" id="BOPH01000105">
    <property type="protein sequence ID" value="GIJ72747.1"/>
    <property type="molecule type" value="Genomic_DNA"/>
</dbReference>
<accession>A0A8J4EI10</accession>
<dbReference type="InterPro" id="IPR027417">
    <property type="entry name" value="P-loop_NTPase"/>
</dbReference>
<dbReference type="Pfam" id="PF13191">
    <property type="entry name" value="AAA_16"/>
    <property type="match status" value="1"/>
</dbReference>
<evidence type="ECO:0000313" key="2">
    <source>
        <dbReference type="EMBL" id="GIJ72747.1"/>
    </source>
</evidence>
<dbReference type="Proteomes" id="UP000635606">
    <property type="component" value="Unassembled WGS sequence"/>
</dbReference>
<dbReference type="RefSeq" id="WP_203932596.1">
    <property type="nucleotide sequence ID" value="NZ_BOPH01000105.1"/>
</dbReference>
<feature type="domain" description="Orc1-like AAA ATPase" evidence="1">
    <location>
        <begin position="279"/>
        <end position="407"/>
    </location>
</feature>
<proteinExistence type="predicted"/>
<protein>
    <recommendedName>
        <fullName evidence="1">Orc1-like AAA ATPase domain-containing protein</fullName>
    </recommendedName>
</protein>
<dbReference type="InterPro" id="IPR041664">
    <property type="entry name" value="AAA_16"/>
</dbReference>
<evidence type="ECO:0000259" key="1">
    <source>
        <dbReference type="Pfam" id="PF13191"/>
    </source>
</evidence>
<name>A0A8J4EI10_9ACTN</name>
<dbReference type="SUPFAM" id="SSF52540">
    <property type="entry name" value="P-loop containing nucleoside triphosphate hydrolases"/>
    <property type="match status" value="1"/>
</dbReference>